<evidence type="ECO:0000313" key="5">
    <source>
        <dbReference type="Proteomes" id="UP000628775"/>
    </source>
</evidence>
<evidence type="ECO:0000256" key="1">
    <source>
        <dbReference type="ARBA" id="ARBA00010928"/>
    </source>
</evidence>
<reference evidence="4" key="2">
    <citation type="submission" date="2020-09" db="EMBL/GenBank/DDBJ databases">
        <authorList>
            <person name="Sun Q."/>
            <person name="Zhou Y."/>
        </authorList>
    </citation>
    <scope>NUCLEOTIDE SEQUENCE</scope>
    <source>
        <strain evidence="4">CGMCC 1.15371</strain>
    </source>
</reference>
<keyword evidence="2" id="KW-0560">Oxidoreductase</keyword>
<comment type="caution">
    <text evidence="4">The sequence shown here is derived from an EMBL/GenBank/DDBJ whole genome shotgun (WGS) entry which is preliminary data.</text>
</comment>
<dbReference type="GO" id="GO:0000166">
    <property type="term" value="F:nucleotide binding"/>
    <property type="evidence" value="ECO:0007669"/>
    <property type="project" value="InterPro"/>
</dbReference>
<dbReference type="Gene3D" id="3.30.360.10">
    <property type="entry name" value="Dihydrodipicolinate Reductase, domain 2"/>
    <property type="match status" value="1"/>
</dbReference>
<dbReference type="AlphaFoldDB" id="A0A8J2YIZ1"/>
<dbReference type="Pfam" id="PF01408">
    <property type="entry name" value="GFO_IDH_MocA"/>
    <property type="match status" value="1"/>
</dbReference>
<dbReference type="RefSeq" id="WP_188694581.1">
    <property type="nucleotide sequence ID" value="NZ_BMIR01000011.1"/>
</dbReference>
<dbReference type="InterPro" id="IPR036291">
    <property type="entry name" value="NAD(P)-bd_dom_sf"/>
</dbReference>
<dbReference type="SUPFAM" id="SSF51735">
    <property type="entry name" value="NAD(P)-binding Rossmann-fold domains"/>
    <property type="match status" value="1"/>
</dbReference>
<dbReference type="SMART" id="SM00881">
    <property type="entry name" value="CoA_binding"/>
    <property type="match status" value="1"/>
</dbReference>
<dbReference type="PANTHER" id="PTHR43708">
    <property type="entry name" value="CONSERVED EXPRESSED OXIDOREDUCTASE (EUROFUNG)"/>
    <property type="match status" value="1"/>
</dbReference>
<dbReference type="EMBL" id="BMIR01000011">
    <property type="protein sequence ID" value="GGE45663.1"/>
    <property type="molecule type" value="Genomic_DNA"/>
</dbReference>
<comment type="similarity">
    <text evidence="1">Belongs to the Gfo/Idh/MocA family.</text>
</comment>
<dbReference type="PANTHER" id="PTHR43708:SF5">
    <property type="entry name" value="CONSERVED EXPRESSED OXIDOREDUCTASE (EUROFUNG)-RELATED"/>
    <property type="match status" value="1"/>
</dbReference>
<organism evidence="4 5">
    <name type="scientific">Pullulanibacillus camelliae</name>
    <dbReference type="NCBI Taxonomy" id="1707096"/>
    <lineage>
        <taxon>Bacteria</taxon>
        <taxon>Bacillati</taxon>
        <taxon>Bacillota</taxon>
        <taxon>Bacilli</taxon>
        <taxon>Bacillales</taxon>
        <taxon>Sporolactobacillaceae</taxon>
        <taxon>Pullulanibacillus</taxon>
    </lineage>
</organism>
<gene>
    <name evidence="4" type="ORF">GCM10011391_25620</name>
</gene>
<sequence>MLLDLAYHPELPKDKSKGIAIVGAGEIVRASHLPAYRLAEFHVVGIYDVDQPKARSVAEAFDLPNVFESLEELLACNDIDIVDIAIPAQYQPDVVKKAVAKGKHVLCQKPLAASFKEATDIVEACQRAGVKGAVNQQMRWSPGIRASHEIIKKGWLGELTQATIQVNVKTDFAQWPWIAVQDQIEVMYHSIHYMDAIRFLYGTPEYIYADGAKYPGQAVKGETRTMIHMKFPGEVKRGLIHDNHNNWADEDDWFATFRFEGTDGIIKGTNGALYNYPVGTSDTLSFLSKKLDESCWIKPVLEGKWFPHAFMGPMAELMRAIDNDEEPENSVSDNLLTLKMLFAAYRSMAENRPVYLDDIQ</sequence>
<name>A0A8J2YIZ1_9BACL</name>
<dbReference type="InterPro" id="IPR051317">
    <property type="entry name" value="Gfo/Idh/MocA_oxidoreduct"/>
</dbReference>
<accession>A0A8J2YIZ1</accession>
<feature type="domain" description="CoA-binding" evidence="3">
    <location>
        <begin position="12"/>
        <end position="111"/>
    </location>
</feature>
<dbReference type="InterPro" id="IPR000683">
    <property type="entry name" value="Gfo/Idh/MocA-like_OxRdtase_N"/>
</dbReference>
<keyword evidence="5" id="KW-1185">Reference proteome</keyword>
<dbReference type="Gene3D" id="3.40.50.720">
    <property type="entry name" value="NAD(P)-binding Rossmann-like Domain"/>
    <property type="match status" value="1"/>
</dbReference>
<dbReference type="SUPFAM" id="SSF55347">
    <property type="entry name" value="Glyceraldehyde-3-phosphate dehydrogenase-like, C-terminal domain"/>
    <property type="match status" value="1"/>
</dbReference>
<evidence type="ECO:0000259" key="3">
    <source>
        <dbReference type="SMART" id="SM00881"/>
    </source>
</evidence>
<reference evidence="4" key="1">
    <citation type="journal article" date="2014" name="Int. J. Syst. Evol. Microbiol.">
        <title>Complete genome sequence of Corynebacterium casei LMG S-19264T (=DSM 44701T), isolated from a smear-ripened cheese.</title>
        <authorList>
            <consortium name="US DOE Joint Genome Institute (JGI-PGF)"/>
            <person name="Walter F."/>
            <person name="Albersmeier A."/>
            <person name="Kalinowski J."/>
            <person name="Ruckert C."/>
        </authorList>
    </citation>
    <scope>NUCLEOTIDE SEQUENCE</scope>
    <source>
        <strain evidence="4">CGMCC 1.15371</strain>
    </source>
</reference>
<dbReference type="InterPro" id="IPR003781">
    <property type="entry name" value="CoA-bd"/>
</dbReference>
<dbReference type="Proteomes" id="UP000628775">
    <property type="component" value="Unassembled WGS sequence"/>
</dbReference>
<protein>
    <submittedName>
        <fullName evidence="4">Oxidoreductase</fullName>
    </submittedName>
</protein>
<evidence type="ECO:0000313" key="4">
    <source>
        <dbReference type="EMBL" id="GGE45663.1"/>
    </source>
</evidence>
<dbReference type="Pfam" id="PF22725">
    <property type="entry name" value="GFO_IDH_MocA_C3"/>
    <property type="match status" value="1"/>
</dbReference>
<dbReference type="InterPro" id="IPR055170">
    <property type="entry name" value="GFO_IDH_MocA-like_dom"/>
</dbReference>
<evidence type="ECO:0000256" key="2">
    <source>
        <dbReference type="ARBA" id="ARBA00023002"/>
    </source>
</evidence>
<dbReference type="GO" id="GO:0016491">
    <property type="term" value="F:oxidoreductase activity"/>
    <property type="evidence" value="ECO:0007669"/>
    <property type="project" value="UniProtKB-KW"/>
</dbReference>
<proteinExistence type="inferred from homology"/>